<evidence type="ECO:0000313" key="1">
    <source>
        <dbReference type="EMBL" id="CDM37868.1"/>
    </source>
</evidence>
<dbReference type="Proteomes" id="UP000030686">
    <property type="component" value="Unassembled WGS sequence"/>
</dbReference>
<organism evidence="1 2">
    <name type="scientific">Penicillium roqueforti (strain FM164)</name>
    <dbReference type="NCBI Taxonomy" id="1365484"/>
    <lineage>
        <taxon>Eukaryota</taxon>
        <taxon>Fungi</taxon>
        <taxon>Dikarya</taxon>
        <taxon>Ascomycota</taxon>
        <taxon>Pezizomycotina</taxon>
        <taxon>Eurotiomycetes</taxon>
        <taxon>Eurotiomycetidae</taxon>
        <taxon>Eurotiales</taxon>
        <taxon>Aspergillaceae</taxon>
        <taxon>Penicillium</taxon>
    </lineage>
</organism>
<gene>
    <name evidence="1" type="ORF">PROQFM164_S07g000216</name>
</gene>
<accession>W6QM14</accession>
<reference evidence="1" key="1">
    <citation type="journal article" date="2014" name="Nat. Commun.">
        <title>Multiple recent horizontal transfers of a large genomic region in cheese making fungi.</title>
        <authorList>
            <person name="Cheeseman K."/>
            <person name="Ropars J."/>
            <person name="Renault P."/>
            <person name="Dupont J."/>
            <person name="Gouzy J."/>
            <person name="Branca A."/>
            <person name="Abraham A.L."/>
            <person name="Ceppi M."/>
            <person name="Conseiller E."/>
            <person name="Debuchy R."/>
            <person name="Malagnac F."/>
            <person name="Goarin A."/>
            <person name="Silar P."/>
            <person name="Lacoste S."/>
            <person name="Sallet E."/>
            <person name="Bensimon A."/>
            <person name="Giraud T."/>
            <person name="Brygoo Y."/>
        </authorList>
    </citation>
    <scope>NUCLEOTIDE SEQUENCE [LARGE SCALE GENOMIC DNA]</scope>
    <source>
        <strain evidence="1">FM164</strain>
    </source>
</reference>
<evidence type="ECO:0000313" key="2">
    <source>
        <dbReference type="Proteomes" id="UP000030686"/>
    </source>
</evidence>
<name>W6QM14_PENRF</name>
<protein>
    <submittedName>
        <fullName evidence="1">Uncharacterized protein</fullName>
    </submittedName>
</protein>
<sequence length="76" mass="8473">MYLSAPVVHSRVFTRAFILTVPVSRSFIAPTHLPSTWKTNIKKKLGLVLRPIPSGPPPVQTACLYSIRIFAIDWLG</sequence>
<keyword evidence="2" id="KW-1185">Reference proteome</keyword>
<dbReference type="EMBL" id="HG792021">
    <property type="protein sequence ID" value="CDM37868.1"/>
    <property type="molecule type" value="Genomic_DNA"/>
</dbReference>
<proteinExistence type="predicted"/>
<dbReference type="AlphaFoldDB" id="W6QM14"/>